<proteinExistence type="predicted"/>
<feature type="region of interest" description="Disordered" evidence="1">
    <location>
        <begin position="141"/>
        <end position="268"/>
    </location>
</feature>
<comment type="caution">
    <text evidence="3">The sequence shown here is derived from an EMBL/GenBank/DDBJ whole genome shotgun (WGS) entry which is preliminary data.</text>
</comment>
<evidence type="ECO:0000256" key="1">
    <source>
        <dbReference type="SAM" id="MobiDB-lite"/>
    </source>
</evidence>
<evidence type="ECO:0000256" key="2">
    <source>
        <dbReference type="SAM" id="Phobius"/>
    </source>
</evidence>
<reference evidence="3" key="1">
    <citation type="submission" date="2022-08" db="EMBL/GenBank/DDBJ databases">
        <title>A Global Phylogenomic Analysis of the Shiitake Genus Lentinula.</title>
        <authorList>
            <consortium name="DOE Joint Genome Institute"/>
            <person name="Sierra-Patev S."/>
            <person name="Min B."/>
            <person name="Naranjo-Ortiz M."/>
            <person name="Looney B."/>
            <person name="Konkel Z."/>
            <person name="Slot J.C."/>
            <person name="Sakamoto Y."/>
            <person name="Steenwyk J.L."/>
            <person name="Rokas A."/>
            <person name="Carro J."/>
            <person name="Camarero S."/>
            <person name="Ferreira P."/>
            <person name="Molpeceres G."/>
            <person name="Ruiz-Duenas F.J."/>
            <person name="Serrano A."/>
            <person name="Henrissat B."/>
            <person name="Drula E."/>
            <person name="Hughes K.W."/>
            <person name="Mata J.L."/>
            <person name="Ishikawa N.K."/>
            <person name="Vargas-Isla R."/>
            <person name="Ushijima S."/>
            <person name="Smith C.A."/>
            <person name="Ahrendt S."/>
            <person name="Andreopoulos W."/>
            <person name="He G."/>
            <person name="Labutti K."/>
            <person name="Lipzen A."/>
            <person name="Ng V."/>
            <person name="Riley R."/>
            <person name="Sandor L."/>
            <person name="Barry K."/>
            <person name="Martinez A.T."/>
            <person name="Xiao Y."/>
            <person name="Gibbons J.G."/>
            <person name="Terashima K."/>
            <person name="Grigoriev I.V."/>
            <person name="Hibbett D.S."/>
        </authorList>
    </citation>
    <scope>NUCLEOTIDE SEQUENCE</scope>
    <source>
        <strain evidence="3">RHP3577 ss4</strain>
    </source>
</reference>
<evidence type="ECO:0008006" key="5">
    <source>
        <dbReference type="Google" id="ProtNLM"/>
    </source>
</evidence>
<feature type="transmembrane region" description="Helical" evidence="2">
    <location>
        <begin position="6"/>
        <end position="26"/>
    </location>
</feature>
<keyword evidence="2" id="KW-1133">Transmembrane helix</keyword>
<keyword evidence="4" id="KW-1185">Reference proteome</keyword>
<organism evidence="3 4">
    <name type="scientific">Lentinula lateritia</name>
    <dbReference type="NCBI Taxonomy" id="40482"/>
    <lineage>
        <taxon>Eukaryota</taxon>
        <taxon>Fungi</taxon>
        <taxon>Dikarya</taxon>
        <taxon>Basidiomycota</taxon>
        <taxon>Agaricomycotina</taxon>
        <taxon>Agaricomycetes</taxon>
        <taxon>Agaricomycetidae</taxon>
        <taxon>Agaricales</taxon>
        <taxon>Marasmiineae</taxon>
        <taxon>Omphalotaceae</taxon>
        <taxon>Lentinula</taxon>
    </lineage>
</organism>
<keyword evidence="2" id="KW-0812">Transmembrane</keyword>
<keyword evidence="2" id="KW-0472">Membrane</keyword>
<feature type="region of interest" description="Disordered" evidence="1">
    <location>
        <begin position="342"/>
        <end position="378"/>
    </location>
</feature>
<dbReference type="InterPro" id="IPR011993">
    <property type="entry name" value="PH-like_dom_sf"/>
</dbReference>
<dbReference type="Proteomes" id="UP001150217">
    <property type="component" value="Unassembled WGS sequence"/>
</dbReference>
<evidence type="ECO:0000313" key="4">
    <source>
        <dbReference type="Proteomes" id="UP001150217"/>
    </source>
</evidence>
<feature type="compositionally biased region" description="Polar residues" evidence="1">
    <location>
        <begin position="218"/>
        <end position="247"/>
    </location>
</feature>
<sequence>MFPVSDFSFVYCGMATVAATMGYVYAKRRRVEPYGHSLVLGDTASPNDDTVFARESPADSKSESEIHLVNSSEEIETQSITVDSTIMVPAAWRLEPIISVPNPPVARGPSLKRKQMHDHDENNVPLEYPYNLAALYPNKRCKTPPLAQTTGPEIPLPKESTRRSNETVANPEPTLEILTEPVGDSLEQPASKRKRHGSEELEYPQVQRDDRPPLIATQLYSSTNSQSECAPQVPPTTESDTLSSKPSVATLDPTPPTPPRFGSSGKFVPKTETNALAFESRLPAAPSCRSAKPTPASQTFAFEGFATATPALFNNETLASGANMRPVWSTANSFRKRHSFVDNPDDVSASSDSGEAHALGLASRRDSPSYTHVTGEEDEDVQSELRGVKLFVKRGSNDYSSGILGQVKYLSDKKTLVQRLLFRREPLRKVSMNIRLQPAVRCTFDPQECILRLLLAESSESKPSGTTEIVVYALKPGRFCSRKDFQTFSESVIGNSSLKTVAISSTGDEGSKQGSREIQS</sequence>
<protein>
    <recommendedName>
        <fullName evidence="5">RanBD1 domain-containing protein</fullName>
    </recommendedName>
</protein>
<dbReference type="SUPFAM" id="SSF50729">
    <property type="entry name" value="PH domain-like"/>
    <property type="match status" value="1"/>
</dbReference>
<gene>
    <name evidence="3" type="ORF">C8R41DRAFT_835904</name>
</gene>
<evidence type="ECO:0000313" key="3">
    <source>
        <dbReference type="EMBL" id="KAJ4489103.1"/>
    </source>
</evidence>
<dbReference type="Gene3D" id="2.30.29.30">
    <property type="entry name" value="Pleckstrin-homology domain (PH domain)/Phosphotyrosine-binding domain (PTB)"/>
    <property type="match status" value="1"/>
</dbReference>
<accession>A0ABQ8VD99</accession>
<dbReference type="EMBL" id="JANVFT010000045">
    <property type="protein sequence ID" value="KAJ4489103.1"/>
    <property type="molecule type" value="Genomic_DNA"/>
</dbReference>
<name>A0ABQ8VD99_9AGAR</name>